<feature type="compositionally biased region" description="Gly residues" evidence="19">
    <location>
        <begin position="90"/>
        <end position="105"/>
    </location>
</feature>
<dbReference type="InterPro" id="IPR034473">
    <property type="entry name" value="RBM15_RRM3"/>
</dbReference>
<evidence type="ECO:0000256" key="16">
    <source>
        <dbReference type="ARBA" id="ARBA00075695"/>
    </source>
</evidence>
<evidence type="ECO:0000256" key="2">
    <source>
        <dbReference type="ARBA" id="ARBA00004617"/>
    </source>
</evidence>
<evidence type="ECO:0000256" key="17">
    <source>
        <dbReference type="ARBA" id="ARBA00083977"/>
    </source>
</evidence>
<dbReference type="InterPro" id="IPR034472">
    <property type="entry name" value="RBM15_RRM2"/>
</dbReference>
<keyword evidence="7" id="KW-0597">Phosphoprotein</keyword>
<keyword evidence="13" id="KW-0539">Nucleus</keyword>
<dbReference type="EMBL" id="KB106585">
    <property type="protein sequence ID" value="ELK30772.1"/>
    <property type="molecule type" value="Genomic_DNA"/>
</dbReference>
<feature type="compositionally biased region" description="Basic and acidic residues" evidence="19">
    <location>
        <begin position="597"/>
        <end position="606"/>
    </location>
</feature>
<dbReference type="FunFam" id="2.40.290.10:FF:000003">
    <property type="entry name" value="RNA-binding motif protein 15"/>
    <property type="match status" value="1"/>
</dbReference>
<evidence type="ECO:0000256" key="19">
    <source>
        <dbReference type="SAM" id="MobiDB-lite"/>
    </source>
</evidence>
<feature type="domain" description="RRM" evidence="20">
    <location>
        <begin position="122"/>
        <end position="204"/>
    </location>
</feature>
<evidence type="ECO:0000256" key="5">
    <source>
        <dbReference type="ARBA" id="ARBA00022481"/>
    </source>
</evidence>
<evidence type="ECO:0000259" key="20">
    <source>
        <dbReference type="PROSITE" id="PS50102"/>
    </source>
</evidence>
<name>L5LXI5_MYODS</name>
<evidence type="ECO:0000313" key="23">
    <source>
        <dbReference type="Proteomes" id="UP000010556"/>
    </source>
</evidence>
<keyword evidence="9" id="KW-0832">Ubl conjugation</keyword>
<evidence type="ECO:0000256" key="8">
    <source>
        <dbReference type="ARBA" id="ARBA00022737"/>
    </source>
</evidence>
<dbReference type="FunFam" id="3.30.70.330:FF:000112">
    <property type="entry name" value="RNA-binding motif protein 15"/>
    <property type="match status" value="1"/>
</dbReference>
<keyword evidence="10 18" id="KW-0694">RNA-binding</keyword>
<dbReference type="GO" id="GO:0031965">
    <property type="term" value="C:nuclear membrane"/>
    <property type="evidence" value="ECO:0007669"/>
    <property type="project" value="UniProtKB-SubCell"/>
</dbReference>
<dbReference type="InterPro" id="IPR035979">
    <property type="entry name" value="RBD_domain_sf"/>
</dbReference>
<dbReference type="GO" id="GO:0016607">
    <property type="term" value="C:nuclear speck"/>
    <property type="evidence" value="ECO:0007669"/>
    <property type="project" value="UniProtKB-SubCell"/>
</dbReference>
<evidence type="ECO:0000313" key="22">
    <source>
        <dbReference type="EMBL" id="ELK30772.1"/>
    </source>
</evidence>
<organism evidence="22 23">
    <name type="scientific">Myotis davidii</name>
    <name type="common">David's myotis</name>
    <dbReference type="NCBI Taxonomy" id="225400"/>
    <lineage>
        <taxon>Eukaryota</taxon>
        <taxon>Metazoa</taxon>
        <taxon>Chordata</taxon>
        <taxon>Craniata</taxon>
        <taxon>Vertebrata</taxon>
        <taxon>Euteleostomi</taxon>
        <taxon>Mammalia</taxon>
        <taxon>Eutheria</taxon>
        <taxon>Laurasiatheria</taxon>
        <taxon>Chiroptera</taxon>
        <taxon>Yangochiroptera</taxon>
        <taxon>Vespertilionidae</taxon>
        <taxon>Myotis</taxon>
    </lineage>
</organism>
<feature type="compositionally biased region" description="Low complexity" evidence="19">
    <location>
        <begin position="74"/>
        <end position="85"/>
    </location>
</feature>
<accession>L5LXI5</accession>
<feature type="compositionally biased region" description="Polar residues" evidence="19">
    <location>
        <begin position="608"/>
        <end position="627"/>
    </location>
</feature>
<feature type="region of interest" description="Disordered" evidence="19">
    <location>
        <begin position="719"/>
        <end position="740"/>
    </location>
</feature>
<dbReference type="SUPFAM" id="SSF100939">
    <property type="entry name" value="SPOC domain-like"/>
    <property type="match status" value="1"/>
</dbReference>
<dbReference type="Pfam" id="PF00076">
    <property type="entry name" value="RRM_1"/>
    <property type="match status" value="2"/>
</dbReference>
<dbReference type="Gene3D" id="3.30.70.330">
    <property type="match status" value="3"/>
</dbReference>
<dbReference type="GO" id="GO:0045637">
    <property type="term" value="P:regulation of myeloid cell differentiation"/>
    <property type="evidence" value="ECO:0007669"/>
    <property type="project" value="UniProtKB-ARBA"/>
</dbReference>
<evidence type="ECO:0000256" key="4">
    <source>
        <dbReference type="ARBA" id="ARBA00005387"/>
    </source>
</evidence>
<evidence type="ECO:0000256" key="12">
    <source>
        <dbReference type="ARBA" id="ARBA00023136"/>
    </source>
</evidence>
<comment type="similarity">
    <text evidence="4">Belongs to the RRM Spen family.</text>
</comment>
<feature type="region of interest" description="Disordered" evidence="19">
    <location>
        <begin position="482"/>
        <end position="633"/>
    </location>
</feature>
<dbReference type="InterPro" id="IPR010912">
    <property type="entry name" value="SPOC_met"/>
</dbReference>
<evidence type="ECO:0000256" key="14">
    <source>
        <dbReference type="ARBA" id="ARBA00066093"/>
    </source>
</evidence>
<dbReference type="GO" id="GO:0000381">
    <property type="term" value="P:regulation of alternative mRNA splicing, via spliceosome"/>
    <property type="evidence" value="ECO:0007669"/>
    <property type="project" value="UniProtKB-ARBA"/>
</dbReference>
<evidence type="ECO:0000256" key="13">
    <source>
        <dbReference type="ARBA" id="ARBA00023242"/>
    </source>
</evidence>
<feature type="compositionally biased region" description="Low complexity" evidence="19">
    <location>
        <begin position="106"/>
        <end position="117"/>
    </location>
</feature>
<evidence type="ECO:0000256" key="1">
    <source>
        <dbReference type="ARBA" id="ARBA00004324"/>
    </source>
</evidence>
<comment type="subcellular location">
    <subcellularLocation>
        <location evidence="2">Nucleus membrane</location>
        <topology evidence="2">Peripheral membrane protein</topology>
    </subcellularLocation>
    <subcellularLocation>
        <location evidence="1">Nucleus speckle</location>
    </subcellularLocation>
    <subcellularLocation>
        <location evidence="3">Nucleus</location>
        <location evidence="3">Nucleoplasm</location>
    </subcellularLocation>
</comment>
<dbReference type="PANTHER" id="PTHR23189">
    <property type="entry name" value="RNA RECOGNITION MOTIF-CONTAINING"/>
    <property type="match status" value="1"/>
</dbReference>
<comment type="subunit">
    <text evidence="14">Component of the WMM complex, a N6-methyltransferase complex composed of a catalytic subcomplex, named MAC, and of an associated subcomplex, named MACOM. The MAC subcomplex is composed of METTL3 and METTL14. The MACOM subcomplex is composed of WTAP, ZC3H13, CBLL1/HAKAI, VIRMA, and, in some cases of RBM15 (RBM15 or RBM15B). Also a component of a MACOM-like complex, named WTAP complex, composed of WTAP, ZC3H13, CBLL1, VIRMA, RBM15, BCLAF1 and THRAP3. Interacts with RBPJ. Interacts (via SPOC domain) with SETD1B. Interacts with NXF1, the interaction is required to promote mRNA export. Interacts with SF3B1.</text>
</comment>
<dbReference type="CDD" id="cd12555">
    <property type="entry name" value="RRM2_RBM15"/>
    <property type="match status" value="1"/>
</dbReference>
<feature type="domain" description="RRM" evidence="20">
    <location>
        <begin position="354"/>
        <end position="428"/>
    </location>
</feature>
<keyword evidence="23" id="KW-1185">Reference proteome</keyword>
<dbReference type="InterPro" id="IPR012921">
    <property type="entry name" value="SPOC_C"/>
</dbReference>
<dbReference type="InterPro" id="IPR016194">
    <property type="entry name" value="SPOC-like_C_dom_sf"/>
</dbReference>
<evidence type="ECO:0000256" key="7">
    <source>
        <dbReference type="ARBA" id="ARBA00022553"/>
    </source>
</evidence>
<dbReference type="GO" id="GO:0003723">
    <property type="term" value="F:RNA binding"/>
    <property type="evidence" value="ECO:0007669"/>
    <property type="project" value="UniProtKB-UniRule"/>
</dbReference>
<evidence type="ECO:0000256" key="11">
    <source>
        <dbReference type="ARBA" id="ARBA00022990"/>
    </source>
</evidence>
<dbReference type="Gene3D" id="2.40.290.10">
    <property type="match status" value="1"/>
</dbReference>
<feature type="compositionally biased region" description="Low complexity" evidence="19">
    <location>
        <begin position="721"/>
        <end position="739"/>
    </location>
</feature>
<protein>
    <recommendedName>
        <fullName evidence="15">RNA-binding protein 15</fullName>
    </recommendedName>
    <alternativeName>
        <fullName evidence="17">One-twenty two protein 1</fullName>
    </alternativeName>
    <alternativeName>
        <fullName evidence="16">RNA-binding motif protein 15</fullName>
    </alternativeName>
</protein>
<dbReference type="PROSITE" id="PS50102">
    <property type="entry name" value="RRM"/>
    <property type="match status" value="3"/>
</dbReference>
<keyword evidence="8" id="KW-0677">Repeat</keyword>
<reference evidence="23" key="1">
    <citation type="journal article" date="2013" name="Science">
        <title>Comparative analysis of bat genomes provides insight into the evolution of flight and immunity.</title>
        <authorList>
            <person name="Zhang G."/>
            <person name="Cowled C."/>
            <person name="Shi Z."/>
            <person name="Huang Z."/>
            <person name="Bishop-Lilly K.A."/>
            <person name="Fang X."/>
            <person name="Wynne J.W."/>
            <person name="Xiong Z."/>
            <person name="Baker M.L."/>
            <person name="Zhao W."/>
            <person name="Tachedjian M."/>
            <person name="Zhu Y."/>
            <person name="Zhou P."/>
            <person name="Jiang X."/>
            <person name="Ng J."/>
            <person name="Yang L."/>
            <person name="Wu L."/>
            <person name="Xiao J."/>
            <person name="Feng Y."/>
            <person name="Chen Y."/>
            <person name="Sun X."/>
            <person name="Zhang Y."/>
            <person name="Marsh G.A."/>
            <person name="Crameri G."/>
            <person name="Broder C.C."/>
            <person name="Frey K.G."/>
            <person name="Wang L.F."/>
            <person name="Wang J."/>
        </authorList>
    </citation>
    <scope>NUCLEOTIDE SEQUENCE [LARGE SCALE GENOMIC DNA]</scope>
</reference>
<feature type="domain" description="SPOC" evidence="21">
    <location>
        <begin position="633"/>
        <end position="811"/>
    </location>
</feature>
<evidence type="ECO:0000256" key="9">
    <source>
        <dbReference type="ARBA" id="ARBA00022843"/>
    </source>
</evidence>
<gene>
    <name evidence="22" type="ORF">MDA_GLEAN10024739</name>
</gene>
<feature type="domain" description="RRM" evidence="20">
    <location>
        <begin position="273"/>
        <end position="350"/>
    </location>
</feature>
<evidence type="ECO:0000256" key="6">
    <source>
        <dbReference type="ARBA" id="ARBA00022499"/>
    </source>
</evidence>
<dbReference type="CDD" id="cd12557">
    <property type="entry name" value="RRM3_RBM15"/>
    <property type="match status" value="1"/>
</dbReference>
<keyword evidence="6" id="KW-1017">Isopeptide bond</keyword>
<dbReference type="SMART" id="SM00360">
    <property type="entry name" value="RRM"/>
    <property type="match status" value="3"/>
</dbReference>
<evidence type="ECO:0000256" key="15">
    <source>
        <dbReference type="ARBA" id="ARBA00067849"/>
    </source>
</evidence>
<dbReference type="AlphaFoldDB" id="L5LXI5"/>
<dbReference type="Pfam" id="PF07744">
    <property type="entry name" value="SPOC"/>
    <property type="match status" value="1"/>
</dbReference>
<feature type="compositionally biased region" description="Basic and acidic residues" evidence="19">
    <location>
        <begin position="53"/>
        <end position="68"/>
    </location>
</feature>
<keyword evidence="5" id="KW-0488">Methylation</keyword>
<keyword evidence="11" id="KW-0007">Acetylation</keyword>
<evidence type="ECO:0000259" key="21">
    <source>
        <dbReference type="PROSITE" id="PS50917"/>
    </source>
</evidence>
<dbReference type="Proteomes" id="UP000010556">
    <property type="component" value="Unassembled WGS sequence"/>
</dbReference>
<dbReference type="SUPFAM" id="SSF54928">
    <property type="entry name" value="RNA-binding domain, RBD"/>
    <property type="match status" value="2"/>
</dbReference>
<evidence type="ECO:0000256" key="10">
    <source>
        <dbReference type="ARBA" id="ARBA00022884"/>
    </source>
</evidence>
<feature type="region of interest" description="Disordered" evidence="19">
    <location>
        <begin position="1"/>
        <end position="117"/>
    </location>
</feature>
<proteinExistence type="inferred from homology"/>
<dbReference type="FunFam" id="3.30.70.330:FF:000181">
    <property type="entry name" value="RNA binding motif protein 15"/>
    <property type="match status" value="1"/>
</dbReference>
<dbReference type="FunFam" id="3.30.70.330:FF:000195">
    <property type="entry name" value="RNA binding motif protein 15"/>
    <property type="match status" value="1"/>
</dbReference>
<dbReference type="InterPro" id="IPR012677">
    <property type="entry name" value="Nucleotide-bd_a/b_plait_sf"/>
</dbReference>
<feature type="compositionally biased region" description="Basic and acidic residues" evidence="19">
    <location>
        <begin position="15"/>
        <end position="28"/>
    </location>
</feature>
<sequence length="863" mass="94403">MKGKERSPVKSKRSRGGEDSTSRGERSKKLGGSGGSNGSSSGKTDGGGSRRSLHLDKSSSRGGSREYDTGGGSSSSRLHSYSSPSAKNSSGGGESRSSSRGGGGESRSSGAASSAADGGEYKTLKISELGSQLSDEAVEDGLFHEFKRFGDVSVKISHLSGSGGGDERVAFVNFRRSEDARAAKHARGRLVLYDRPLKIEAVDYRLQQLALGRLPPPPPPPLPRDLERERDYPFYERVRPAYNLEPRVGAGAGAAPFREVDEISPEDDQRANRTLFLGNLDITVTESDLRRAFDRFGVITEVDIKRPSRGQTSTYGFLKFENLDMSHRAKVAMSGKIIIRNPIKIGYGKATPTTRLWVGGLGPWVPLAALAREFDRFGTIRTIDYRKGDSWAYIQYESLDAAHAAWTHMRGFPLGGPDRRLRVDFADTEHRYHQQYLQPLPLTHYDLVTDAFGHRAPDPLRGARDRTPPLLYRDCDRDLYTDSDWVPPPPPVRERSTRTAPSSVPAYEPLDSLDRRRDGWSLDRDRGDRDLPSSRDQPRKRRLPEDSGGRHLDRPSPIKDRRGSLEKSQGDKRDRKNSASVERDRKHRTAAPTEGKSPLKKEDRSDGSAASTSTVSSKLKPPSQKQDGGTAPAAAASPKLCLAWQGMLLLKNSNFPSNMHLLQGDLQVASSLLVEGSSGGKVAQLKITQRLRLDQPKLDEVTRRIKVAGPNGYAILLAVPGSSDGRSSSSATSDTATSTQRPLRNLVSYLKQKQAAGVISLPVGGNKDKENTGVLHAFPPCEFSQQFLDSPAKALAKSEEDYLVMIIVRGGPELWKLFPVQENNSRLQQETSVHSDNAGVQEEASNAAPLASDTMLFASCKRN</sequence>
<evidence type="ECO:0000256" key="3">
    <source>
        <dbReference type="ARBA" id="ARBA00004642"/>
    </source>
</evidence>
<dbReference type="PROSITE" id="PS50917">
    <property type="entry name" value="SPOC"/>
    <property type="match status" value="1"/>
</dbReference>
<keyword evidence="12" id="KW-0472">Membrane</keyword>
<feature type="compositionally biased region" description="Basic and acidic residues" evidence="19">
    <location>
        <begin position="512"/>
        <end position="584"/>
    </location>
</feature>
<evidence type="ECO:0000256" key="18">
    <source>
        <dbReference type="PROSITE-ProRule" id="PRU00176"/>
    </source>
</evidence>
<dbReference type="InterPro" id="IPR000504">
    <property type="entry name" value="RRM_dom"/>
</dbReference>